<protein>
    <submittedName>
        <fullName evidence="2">Uncharacterized protein</fullName>
    </submittedName>
</protein>
<reference evidence="2 3" key="1">
    <citation type="submission" date="2015-10" db="EMBL/GenBank/DDBJ databases">
        <title>Draft genome sequence of Streptomyces canus DSM 40017, type strain for the species Streptomyces canus.</title>
        <authorList>
            <person name="Ruckert C."/>
            <person name="Winkler A."/>
            <person name="Kalinowski J."/>
            <person name="Kampfer P."/>
            <person name="Glaeser S."/>
        </authorList>
    </citation>
    <scope>NUCLEOTIDE SEQUENCE [LARGE SCALE GENOMIC DNA]</scope>
    <source>
        <strain evidence="2 3">DSM 40017</strain>
    </source>
</reference>
<dbReference type="EMBL" id="LMWU01000022">
    <property type="protein sequence ID" value="KUN67314.1"/>
    <property type="molecule type" value="Genomic_DNA"/>
</dbReference>
<evidence type="ECO:0000256" key="1">
    <source>
        <dbReference type="SAM" id="MobiDB-lite"/>
    </source>
</evidence>
<feature type="region of interest" description="Disordered" evidence="1">
    <location>
        <begin position="73"/>
        <end position="97"/>
    </location>
</feature>
<sequence>MLRVGLGADRVVHRPARQVGEDDASHMPVAVLQAGADVTATSDTSTCSFAARGDVGVRLSADAPGGAATRFLPQAASEVRDRLGGQTPGRRQDGPQVPAVRVRVRLAHHPCPAVG</sequence>
<dbReference type="AlphaFoldDB" id="A0A101S4H7"/>
<organism evidence="2 3">
    <name type="scientific">Streptomyces canus</name>
    <dbReference type="NCBI Taxonomy" id="58343"/>
    <lineage>
        <taxon>Bacteria</taxon>
        <taxon>Bacillati</taxon>
        <taxon>Actinomycetota</taxon>
        <taxon>Actinomycetes</taxon>
        <taxon>Kitasatosporales</taxon>
        <taxon>Streptomycetaceae</taxon>
        <taxon>Streptomyces</taxon>
        <taxon>Streptomyces aurantiacus group</taxon>
    </lineage>
</organism>
<proteinExistence type="predicted"/>
<comment type="caution">
    <text evidence="2">The sequence shown here is derived from an EMBL/GenBank/DDBJ whole genome shotgun (WGS) entry which is preliminary data.</text>
</comment>
<evidence type="ECO:0000313" key="2">
    <source>
        <dbReference type="EMBL" id="KUN67314.1"/>
    </source>
</evidence>
<name>A0A101S4H7_9ACTN</name>
<accession>A0A101S4H7</accession>
<dbReference type="Proteomes" id="UP000053669">
    <property type="component" value="Unassembled WGS sequence"/>
</dbReference>
<evidence type="ECO:0000313" key="3">
    <source>
        <dbReference type="Proteomes" id="UP000053669"/>
    </source>
</evidence>
<gene>
    <name evidence="2" type="ORF">AQJ46_23815</name>
</gene>